<name>A0ABP0QEJ5_9DINO</name>
<comment type="caution">
    <text evidence="1">The sequence shown here is derived from an EMBL/GenBank/DDBJ whole genome shotgun (WGS) entry which is preliminary data.</text>
</comment>
<organism evidence="1 2">
    <name type="scientific">Durusdinium trenchii</name>
    <dbReference type="NCBI Taxonomy" id="1381693"/>
    <lineage>
        <taxon>Eukaryota</taxon>
        <taxon>Sar</taxon>
        <taxon>Alveolata</taxon>
        <taxon>Dinophyceae</taxon>
        <taxon>Suessiales</taxon>
        <taxon>Symbiodiniaceae</taxon>
        <taxon>Durusdinium</taxon>
    </lineage>
</organism>
<gene>
    <name evidence="1" type="ORF">SCF082_LOCUS40891</name>
</gene>
<accession>A0ABP0QEJ5</accession>
<proteinExistence type="predicted"/>
<dbReference type="EMBL" id="CAXAMM010039440">
    <property type="protein sequence ID" value="CAK9086448.1"/>
    <property type="molecule type" value="Genomic_DNA"/>
</dbReference>
<protein>
    <recommendedName>
        <fullName evidence="3">EF-hand domain-containing protein</fullName>
    </recommendedName>
</protein>
<sequence>MTRLDVVMETLQFSKFEVEQFRLIFSHWARYHPNTGLSDREIDTEVDTLTEEQVCRIFRSAGVSLVGGHMGELRVGLEPLQTDRRLTFENFLRLMRWVVDTNFAGLGEPVSK</sequence>
<dbReference type="Proteomes" id="UP001642464">
    <property type="component" value="Unassembled WGS sequence"/>
</dbReference>
<evidence type="ECO:0008006" key="3">
    <source>
        <dbReference type="Google" id="ProtNLM"/>
    </source>
</evidence>
<evidence type="ECO:0000313" key="2">
    <source>
        <dbReference type="Proteomes" id="UP001642464"/>
    </source>
</evidence>
<evidence type="ECO:0000313" key="1">
    <source>
        <dbReference type="EMBL" id="CAK9086448.1"/>
    </source>
</evidence>
<reference evidence="1 2" key="1">
    <citation type="submission" date="2024-02" db="EMBL/GenBank/DDBJ databases">
        <authorList>
            <person name="Chen Y."/>
            <person name="Shah S."/>
            <person name="Dougan E. K."/>
            <person name="Thang M."/>
            <person name="Chan C."/>
        </authorList>
    </citation>
    <scope>NUCLEOTIDE SEQUENCE [LARGE SCALE GENOMIC DNA]</scope>
</reference>
<keyword evidence="2" id="KW-1185">Reference proteome</keyword>